<keyword evidence="4" id="KW-1185">Reference proteome</keyword>
<dbReference type="Pfam" id="PF13488">
    <property type="entry name" value="Gly-zipper_Omp"/>
    <property type="match status" value="1"/>
</dbReference>
<feature type="signal peptide" evidence="1">
    <location>
        <begin position="1"/>
        <end position="19"/>
    </location>
</feature>
<feature type="domain" description="Glycine zipper" evidence="2">
    <location>
        <begin position="28"/>
        <end position="70"/>
    </location>
</feature>
<dbReference type="AlphaFoldDB" id="B4D170"/>
<evidence type="ECO:0000313" key="4">
    <source>
        <dbReference type="Proteomes" id="UP000005824"/>
    </source>
</evidence>
<evidence type="ECO:0000313" key="3">
    <source>
        <dbReference type="EMBL" id="EDY20082.1"/>
    </source>
</evidence>
<reference evidence="3 4" key="1">
    <citation type="journal article" date="2011" name="J. Bacteriol.">
        <title>Genome sequence of Chthoniobacter flavus Ellin428, an aerobic heterotrophic soil bacterium.</title>
        <authorList>
            <person name="Kant R."/>
            <person name="van Passel M.W."/>
            <person name="Palva A."/>
            <person name="Lucas S."/>
            <person name="Lapidus A."/>
            <person name="Glavina Del Rio T."/>
            <person name="Dalin E."/>
            <person name="Tice H."/>
            <person name="Bruce D."/>
            <person name="Goodwin L."/>
            <person name="Pitluck S."/>
            <person name="Larimer F.W."/>
            <person name="Land M.L."/>
            <person name="Hauser L."/>
            <person name="Sangwan P."/>
            <person name="de Vos W.M."/>
            <person name="Janssen P.H."/>
            <person name="Smidt H."/>
        </authorList>
    </citation>
    <scope>NUCLEOTIDE SEQUENCE [LARGE SCALE GENOMIC DNA]</scope>
    <source>
        <strain evidence="3 4">Ellin428</strain>
    </source>
</reference>
<organism evidence="3 4">
    <name type="scientific">Chthoniobacter flavus Ellin428</name>
    <dbReference type="NCBI Taxonomy" id="497964"/>
    <lineage>
        <taxon>Bacteria</taxon>
        <taxon>Pseudomonadati</taxon>
        <taxon>Verrucomicrobiota</taxon>
        <taxon>Spartobacteria</taxon>
        <taxon>Chthoniobacterales</taxon>
        <taxon>Chthoniobacteraceae</taxon>
        <taxon>Chthoniobacter</taxon>
    </lineage>
</organism>
<dbReference type="EMBL" id="ABVL01000006">
    <property type="protein sequence ID" value="EDY20082.1"/>
    <property type="molecule type" value="Genomic_DNA"/>
</dbReference>
<dbReference type="RefSeq" id="WP_006979996.1">
    <property type="nucleotide sequence ID" value="NZ_ABVL01000006.1"/>
</dbReference>
<dbReference type="Proteomes" id="UP000005824">
    <property type="component" value="Unassembled WGS sequence"/>
</dbReference>
<dbReference type="InterPro" id="IPR039567">
    <property type="entry name" value="Gly-zipper"/>
</dbReference>
<protein>
    <recommendedName>
        <fullName evidence="2">Glycine zipper domain-containing protein</fullName>
    </recommendedName>
</protein>
<evidence type="ECO:0000256" key="1">
    <source>
        <dbReference type="SAM" id="SignalP"/>
    </source>
</evidence>
<dbReference type="PROSITE" id="PS51257">
    <property type="entry name" value="PROKAR_LIPOPROTEIN"/>
    <property type="match status" value="1"/>
</dbReference>
<accession>B4D170</accession>
<name>B4D170_9BACT</name>
<proteinExistence type="predicted"/>
<evidence type="ECO:0000259" key="2">
    <source>
        <dbReference type="Pfam" id="PF13488"/>
    </source>
</evidence>
<comment type="caution">
    <text evidence="3">The sequence shown here is derived from an EMBL/GenBank/DDBJ whole genome shotgun (WGS) entry which is preliminary data.</text>
</comment>
<dbReference type="InParanoid" id="B4D170"/>
<gene>
    <name evidence="3" type="ORF">CfE428DRAFT_2671</name>
</gene>
<dbReference type="STRING" id="497964.CfE428DRAFT_2671"/>
<feature type="chain" id="PRO_5002802309" description="Glycine zipper domain-containing protein" evidence="1">
    <location>
        <begin position="20"/>
        <end position="151"/>
    </location>
</feature>
<keyword evidence="1" id="KW-0732">Signal</keyword>
<sequence length="151" mass="16151" precursor="true">MNKLVPSISLALLVSFAFTGCETPGQSALTGAATGAAIGGLATGHGDGALVGAAIGAGTGYLVGKQVQAERRAAYDAGYYDARNEDRGYPEDRGGYREDRYYRDRYPSGRLTDRPGFVLSPYYPYSRIDVRGIPRGAQVEDPATHRVFINP</sequence>